<dbReference type="InterPro" id="IPR001647">
    <property type="entry name" value="HTH_TetR"/>
</dbReference>
<dbReference type="Pfam" id="PF16859">
    <property type="entry name" value="TetR_C_11"/>
    <property type="match status" value="1"/>
</dbReference>
<dbReference type="PANTHER" id="PTHR30055:SF148">
    <property type="entry name" value="TETR-FAMILY TRANSCRIPTIONAL REGULATOR"/>
    <property type="match status" value="1"/>
</dbReference>
<feature type="DNA-binding region" description="H-T-H motif" evidence="4">
    <location>
        <begin position="18"/>
        <end position="37"/>
    </location>
</feature>
<comment type="caution">
    <text evidence="6">The sequence shown here is derived from an EMBL/GenBank/DDBJ whole genome shotgun (WGS) entry which is preliminary data.</text>
</comment>
<evidence type="ECO:0000256" key="2">
    <source>
        <dbReference type="ARBA" id="ARBA00023125"/>
    </source>
</evidence>
<dbReference type="SUPFAM" id="SSF46689">
    <property type="entry name" value="Homeodomain-like"/>
    <property type="match status" value="1"/>
</dbReference>
<evidence type="ECO:0000256" key="1">
    <source>
        <dbReference type="ARBA" id="ARBA00023015"/>
    </source>
</evidence>
<dbReference type="PANTHER" id="PTHR30055">
    <property type="entry name" value="HTH-TYPE TRANSCRIPTIONAL REGULATOR RUTR"/>
    <property type="match status" value="1"/>
</dbReference>
<gene>
    <name evidence="6" type="ORF">ACFP2T_38845</name>
</gene>
<protein>
    <submittedName>
        <fullName evidence="6">TetR/AcrR family transcriptional regulator</fullName>
    </submittedName>
</protein>
<name>A0ABW1KMJ4_9ACTN</name>
<dbReference type="InterPro" id="IPR036271">
    <property type="entry name" value="Tet_transcr_reg_TetR-rel_C_sf"/>
</dbReference>
<dbReference type="SUPFAM" id="SSF48498">
    <property type="entry name" value="Tetracyclin repressor-like, C-terminal domain"/>
    <property type="match status" value="1"/>
</dbReference>
<accession>A0ABW1KMJ4</accession>
<evidence type="ECO:0000256" key="4">
    <source>
        <dbReference type="PROSITE-ProRule" id="PRU00335"/>
    </source>
</evidence>
<evidence type="ECO:0000313" key="7">
    <source>
        <dbReference type="Proteomes" id="UP001596203"/>
    </source>
</evidence>
<keyword evidence="1" id="KW-0805">Transcription regulation</keyword>
<dbReference type="EMBL" id="JBHSPR010000054">
    <property type="protein sequence ID" value="MFC6022108.1"/>
    <property type="molecule type" value="Genomic_DNA"/>
</dbReference>
<keyword evidence="3" id="KW-0804">Transcription</keyword>
<dbReference type="PROSITE" id="PS50977">
    <property type="entry name" value="HTH_TETR_2"/>
    <property type="match status" value="1"/>
</dbReference>
<keyword evidence="2 4" id="KW-0238">DNA-binding</keyword>
<evidence type="ECO:0000256" key="3">
    <source>
        <dbReference type="ARBA" id="ARBA00023163"/>
    </source>
</evidence>
<dbReference type="InterPro" id="IPR011075">
    <property type="entry name" value="TetR_C"/>
</dbReference>
<keyword evidence="7" id="KW-1185">Reference proteome</keyword>
<organism evidence="6 7">
    <name type="scientific">Plantactinospora solaniradicis</name>
    <dbReference type="NCBI Taxonomy" id="1723736"/>
    <lineage>
        <taxon>Bacteria</taxon>
        <taxon>Bacillati</taxon>
        <taxon>Actinomycetota</taxon>
        <taxon>Actinomycetes</taxon>
        <taxon>Micromonosporales</taxon>
        <taxon>Micromonosporaceae</taxon>
        <taxon>Plantactinospora</taxon>
    </lineage>
</organism>
<dbReference type="PRINTS" id="PR00455">
    <property type="entry name" value="HTHTETR"/>
</dbReference>
<feature type="domain" description="HTH tetR-type" evidence="5">
    <location>
        <begin position="1"/>
        <end position="55"/>
    </location>
</feature>
<dbReference type="Proteomes" id="UP001596203">
    <property type="component" value="Unassembled WGS sequence"/>
</dbReference>
<dbReference type="InterPro" id="IPR050109">
    <property type="entry name" value="HTH-type_TetR-like_transc_reg"/>
</dbReference>
<reference evidence="7" key="1">
    <citation type="journal article" date="2019" name="Int. J. Syst. Evol. Microbiol.">
        <title>The Global Catalogue of Microorganisms (GCM) 10K type strain sequencing project: providing services to taxonomists for standard genome sequencing and annotation.</title>
        <authorList>
            <consortium name="The Broad Institute Genomics Platform"/>
            <consortium name="The Broad Institute Genome Sequencing Center for Infectious Disease"/>
            <person name="Wu L."/>
            <person name="Ma J."/>
        </authorList>
    </citation>
    <scope>NUCLEOTIDE SEQUENCE [LARGE SCALE GENOMIC DNA]</scope>
    <source>
        <strain evidence="7">ZS-35-S2</strain>
    </source>
</reference>
<dbReference type="Gene3D" id="1.10.357.10">
    <property type="entry name" value="Tetracycline Repressor, domain 2"/>
    <property type="match status" value="1"/>
</dbReference>
<proteinExistence type="predicted"/>
<dbReference type="InterPro" id="IPR009057">
    <property type="entry name" value="Homeodomain-like_sf"/>
</dbReference>
<dbReference type="Gene3D" id="1.10.10.60">
    <property type="entry name" value="Homeodomain-like"/>
    <property type="match status" value="1"/>
</dbReference>
<dbReference type="RefSeq" id="WP_377431239.1">
    <property type="nucleotide sequence ID" value="NZ_JBHSPR010000054.1"/>
</dbReference>
<evidence type="ECO:0000313" key="6">
    <source>
        <dbReference type="EMBL" id="MFC6022108.1"/>
    </source>
</evidence>
<dbReference type="Pfam" id="PF00440">
    <property type="entry name" value="TetR_N"/>
    <property type="match status" value="1"/>
</dbReference>
<sequence>MLEAADGLLVEVGYSRLTIEGIAERAGVAKQTIYRWWSSKNDILMDAFVQDAAEALIPSDTADLRQDLRTHARKIARFLTESDAGAVFRALTAQAQHDPALAARLRFEHLGKQRSYDRLPFERAVTRGALNANTDIDLAVDQIVGPIYYRVLVSGQTASPKFTDTLVDAVLTQLSPAHTDV</sequence>
<evidence type="ECO:0000259" key="5">
    <source>
        <dbReference type="PROSITE" id="PS50977"/>
    </source>
</evidence>